<dbReference type="AlphaFoldDB" id="A0A6N3EIW9"/>
<reference evidence="1" key="1">
    <citation type="submission" date="2019-11" db="EMBL/GenBank/DDBJ databases">
        <authorList>
            <person name="Feng L."/>
        </authorList>
    </citation>
    <scope>NUCLEOTIDE SEQUENCE</scope>
    <source>
        <strain evidence="1">RtorquesLFYP15</strain>
    </source>
</reference>
<evidence type="ECO:0000313" key="1">
    <source>
        <dbReference type="EMBL" id="VYU40025.1"/>
    </source>
</evidence>
<proteinExistence type="predicted"/>
<name>A0A6N3EIW9_9FIRM</name>
<organism evidence="1">
    <name type="scientific">[Ruminococcus] torques</name>
    <dbReference type="NCBI Taxonomy" id="33039"/>
    <lineage>
        <taxon>Bacteria</taxon>
        <taxon>Bacillati</taxon>
        <taxon>Bacillota</taxon>
        <taxon>Clostridia</taxon>
        <taxon>Lachnospirales</taxon>
        <taxon>Lachnospiraceae</taxon>
        <taxon>Mediterraneibacter</taxon>
    </lineage>
</organism>
<accession>A0A6N3EIW9</accession>
<dbReference type="RefSeq" id="WP_423248838.1">
    <property type="nucleotide sequence ID" value="NZ_CACRUQ010000021.1"/>
</dbReference>
<dbReference type="EMBL" id="CACRUQ010000021">
    <property type="protein sequence ID" value="VYU40025.1"/>
    <property type="molecule type" value="Genomic_DNA"/>
</dbReference>
<protein>
    <submittedName>
        <fullName evidence="1">Uncharacterized protein</fullName>
    </submittedName>
</protein>
<gene>
    <name evidence="1" type="ORF">RTLFYP15_02314</name>
</gene>
<sequence length="303" mass="36103">MSGYDLSEGVFRTWNYSEEQLWKAFRNVFSTKTQNSSSYKFVFLKSIIDCMHQYKNKTEYTFFELFEQFTKIYWILIVKYGLAQNNSRTKETYIEQILKEYVGFSNGDKKVTICFSDLTTEAKNKLVYQVTKKCKKYVVGALYGDTNELMYSFSKKKEIIQLNPQMKDFVLRHEGSIEELNYFELAKFLDKVNSRDKVNSIIKDNKYNKKDSLEAYRQLLYDEFETECASSDYTLQNVNTIELLIESEDKYSQSNIVEKENAYYKKLYNKEEIINKDSEYMKLYLDDPERVIKMIKVRHGINC</sequence>